<keyword evidence="2" id="KW-1185">Reference proteome</keyword>
<organism evidence="1 2">
    <name type="scientific">Metarhizium humberi</name>
    <dbReference type="NCBI Taxonomy" id="2596975"/>
    <lineage>
        <taxon>Eukaryota</taxon>
        <taxon>Fungi</taxon>
        <taxon>Dikarya</taxon>
        <taxon>Ascomycota</taxon>
        <taxon>Pezizomycotina</taxon>
        <taxon>Sordariomycetes</taxon>
        <taxon>Hypocreomycetidae</taxon>
        <taxon>Hypocreales</taxon>
        <taxon>Clavicipitaceae</taxon>
        <taxon>Metarhizium</taxon>
    </lineage>
</organism>
<evidence type="ECO:0000313" key="1">
    <source>
        <dbReference type="EMBL" id="KAH0600188.1"/>
    </source>
</evidence>
<dbReference type="EMBL" id="JACEFI010000002">
    <property type="protein sequence ID" value="KAH0600188.1"/>
    <property type="molecule type" value="Genomic_DNA"/>
</dbReference>
<dbReference type="AlphaFoldDB" id="A0A9P8MGW7"/>
<sequence length="119" mass="13301">MMFKVKAPCTKRAHQTAQMVVKLGARREREDPGEEWRCPRRKEDEDWKANWRALREGGGGVINNGFLAGNTLTGCGRLDLVDSSLQPGRPEAFDQVEWMGGQLVQRSHAAMCGGRVAEF</sequence>
<comment type="caution">
    <text evidence="1">The sequence shown here is derived from an EMBL/GenBank/DDBJ whole genome shotgun (WGS) entry which is preliminary data.</text>
</comment>
<proteinExistence type="predicted"/>
<reference evidence="1 2" key="1">
    <citation type="submission" date="2020-07" db="EMBL/GenBank/DDBJ databases">
        <title>Metarhizium humberi genome.</title>
        <authorList>
            <person name="Lysoe E."/>
        </authorList>
    </citation>
    <scope>NUCLEOTIDE SEQUENCE [LARGE SCALE GENOMIC DNA]</scope>
    <source>
        <strain evidence="1 2">ESALQ1638</strain>
    </source>
</reference>
<dbReference type="Proteomes" id="UP000764110">
    <property type="component" value="Unassembled WGS sequence"/>
</dbReference>
<accession>A0A9P8MGW7</accession>
<protein>
    <submittedName>
        <fullName evidence="1">Uncharacterized protein</fullName>
    </submittedName>
</protein>
<name>A0A9P8MGW7_9HYPO</name>
<gene>
    <name evidence="1" type="ORF">MHUMG1_01184</name>
</gene>
<evidence type="ECO:0000313" key="2">
    <source>
        <dbReference type="Proteomes" id="UP000764110"/>
    </source>
</evidence>